<dbReference type="AlphaFoldDB" id="A0A6A6DCC0"/>
<organism evidence="1 2">
    <name type="scientific">Zopfia rhizophila CBS 207.26</name>
    <dbReference type="NCBI Taxonomy" id="1314779"/>
    <lineage>
        <taxon>Eukaryota</taxon>
        <taxon>Fungi</taxon>
        <taxon>Dikarya</taxon>
        <taxon>Ascomycota</taxon>
        <taxon>Pezizomycotina</taxon>
        <taxon>Dothideomycetes</taxon>
        <taxon>Dothideomycetes incertae sedis</taxon>
        <taxon>Zopfiaceae</taxon>
        <taxon>Zopfia</taxon>
    </lineage>
</organism>
<sequence>MENPIIIEYTFDDKVINDAEGVYPIILPLDAKIASGPRSSKSIYLGPSGGFQADISKVPCSNITKFHINIVFNLNEEFQGRQVLAESKKLPFTLELIGDASSVKLIGSVRSAAIGWGSTEAWNSGIRHGIWHSSDLIFDGDTLTLFLDRRVVSYYSFGTVVQLEINTLARTVLIGGYGSTAFNGRIASFKLSREIPNNLQALANHLNTTLNGTSRPNSKRCGTSLTSDF</sequence>
<dbReference type="Proteomes" id="UP000800200">
    <property type="component" value="Unassembled WGS sequence"/>
</dbReference>
<proteinExistence type="predicted"/>
<protein>
    <recommendedName>
        <fullName evidence="3">Concanavalin A-like lectin/glucanase</fullName>
    </recommendedName>
</protein>
<evidence type="ECO:0008006" key="3">
    <source>
        <dbReference type="Google" id="ProtNLM"/>
    </source>
</evidence>
<reference evidence="1" key="1">
    <citation type="journal article" date="2020" name="Stud. Mycol.">
        <title>101 Dothideomycetes genomes: a test case for predicting lifestyles and emergence of pathogens.</title>
        <authorList>
            <person name="Haridas S."/>
            <person name="Albert R."/>
            <person name="Binder M."/>
            <person name="Bloem J."/>
            <person name="Labutti K."/>
            <person name="Salamov A."/>
            <person name="Andreopoulos B."/>
            <person name="Baker S."/>
            <person name="Barry K."/>
            <person name="Bills G."/>
            <person name="Bluhm B."/>
            <person name="Cannon C."/>
            <person name="Castanera R."/>
            <person name="Culley D."/>
            <person name="Daum C."/>
            <person name="Ezra D."/>
            <person name="Gonzalez J."/>
            <person name="Henrissat B."/>
            <person name="Kuo A."/>
            <person name="Liang C."/>
            <person name="Lipzen A."/>
            <person name="Lutzoni F."/>
            <person name="Magnuson J."/>
            <person name="Mondo S."/>
            <person name="Nolan M."/>
            <person name="Ohm R."/>
            <person name="Pangilinan J."/>
            <person name="Park H.-J."/>
            <person name="Ramirez L."/>
            <person name="Alfaro M."/>
            <person name="Sun H."/>
            <person name="Tritt A."/>
            <person name="Yoshinaga Y."/>
            <person name="Zwiers L.-H."/>
            <person name="Turgeon B."/>
            <person name="Goodwin S."/>
            <person name="Spatafora J."/>
            <person name="Crous P."/>
            <person name="Grigoriev I."/>
        </authorList>
    </citation>
    <scope>NUCLEOTIDE SEQUENCE</scope>
    <source>
        <strain evidence="1">CBS 207.26</strain>
    </source>
</reference>
<gene>
    <name evidence="1" type="ORF">K469DRAFT_698238</name>
</gene>
<evidence type="ECO:0000313" key="1">
    <source>
        <dbReference type="EMBL" id="KAF2176795.1"/>
    </source>
</evidence>
<dbReference type="InterPro" id="IPR013320">
    <property type="entry name" value="ConA-like_dom_sf"/>
</dbReference>
<name>A0A6A6DCC0_9PEZI</name>
<dbReference type="SUPFAM" id="SSF49899">
    <property type="entry name" value="Concanavalin A-like lectins/glucanases"/>
    <property type="match status" value="1"/>
</dbReference>
<accession>A0A6A6DCC0</accession>
<dbReference type="OrthoDB" id="3757590at2759"/>
<dbReference type="EMBL" id="ML994701">
    <property type="protein sequence ID" value="KAF2176795.1"/>
    <property type="molecule type" value="Genomic_DNA"/>
</dbReference>
<keyword evidence="2" id="KW-1185">Reference proteome</keyword>
<evidence type="ECO:0000313" key="2">
    <source>
        <dbReference type="Proteomes" id="UP000800200"/>
    </source>
</evidence>